<proteinExistence type="predicted"/>
<dbReference type="InterPro" id="IPR011051">
    <property type="entry name" value="RmlC_Cupin_sf"/>
</dbReference>
<dbReference type="SUPFAM" id="SSF51182">
    <property type="entry name" value="RmlC-like cupins"/>
    <property type="match status" value="1"/>
</dbReference>
<gene>
    <name evidence="1" type="ORF">UFOPK1392_01460</name>
</gene>
<dbReference type="InterPro" id="IPR014710">
    <property type="entry name" value="RmlC-like_jellyroll"/>
</dbReference>
<evidence type="ECO:0000313" key="1">
    <source>
        <dbReference type="EMBL" id="CAB4323703.1"/>
    </source>
</evidence>
<accession>A0A6J5YCU9</accession>
<dbReference type="AlphaFoldDB" id="A0A6J5YCU9"/>
<name>A0A6J5YCU9_9ZZZZ</name>
<reference evidence="1" key="1">
    <citation type="submission" date="2020-05" db="EMBL/GenBank/DDBJ databases">
        <authorList>
            <person name="Chiriac C."/>
            <person name="Salcher M."/>
            <person name="Ghai R."/>
            <person name="Kavagutti S V."/>
        </authorList>
    </citation>
    <scope>NUCLEOTIDE SEQUENCE</scope>
</reference>
<sequence length="128" mass="14232">MQPTHYVRIWADHAGESHFEDVSLDVSVSPAEPGVAELWVSNPVDVDRAHFVTVQAFDQEPDWHCAPRRQFVVFLDGWVRITVSDGESRTLPAGTVVLVEDVSGRGHVTEHEPGERRVLLLPLVATAE</sequence>
<protein>
    <submittedName>
        <fullName evidence="1">Unannotated protein</fullName>
    </submittedName>
</protein>
<organism evidence="1">
    <name type="scientific">freshwater metagenome</name>
    <dbReference type="NCBI Taxonomy" id="449393"/>
    <lineage>
        <taxon>unclassified sequences</taxon>
        <taxon>metagenomes</taxon>
        <taxon>ecological metagenomes</taxon>
    </lineage>
</organism>
<dbReference type="EMBL" id="CAEMXZ010000064">
    <property type="protein sequence ID" value="CAB4323703.1"/>
    <property type="molecule type" value="Genomic_DNA"/>
</dbReference>
<dbReference type="Gene3D" id="2.60.120.10">
    <property type="entry name" value="Jelly Rolls"/>
    <property type="match status" value="1"/>
</dbReference>